<evidence type="ECO:0000256" key="2">
    <source>
        <dbReference type="ARBA" id="ARBA00006433"/>
    </source>
</evidence>
<dbReference type="PANTHER" id="PTHR43302:SF5">
    <property type="entry name" value="TRANSPORTER ARSB-RELATED"/>
    <property type="match status" value="1"/>
</dbReference>
<name>A0A7W3JGG1_9MICO</name>
<evidence type="ECO:0000256" key="10">
    <source>
        <dbReference type="SAM" id="Phobius"/>
    </source>
</evidence>
<evidence type="ECO:0000256" key="6">
    <source>
        <dbReference type="ARBA" id="ARBA00022692"/>
    </source>
</evidence>
<feature type="transmembrane region" description="Helical" evidence="10">
    <location>
        <begin position="245"/>
        <end position="263"/>
    </location>
</feature>
<sequence length="384" mass="39110">MRTAVLGAVFVVVGVVAAVAGVLTGPELVALIERVAPVLGFVVGLTIVAELAAEAGLFAWLATASARLARGRVVVLWLLVVALAVVCTVFLSLDTTAVLLTPVVVIVARHVGLPPMPFALTTVWLANCASMLLPVSNLTNLLALHELGSPAPVAFAALVAPAAVVGVVVPVVAIGVRYRRQLVGRFEPPEAQPADDRVLFAVAAVATGLLVPALISGVEVWIPAAAAALVLVLATAIRRPRVLRLGLVPWGTLLFAGGLFAVVETAHSLGLADLLGAVVGQGESLPDLLRLAGGSAVAANVANNLPAYLALEPVAGSPLRLVAVLVGVNIGCLVTPWASLATLLWHSRLSSMGVEVSWGRFMLAGLGIAVVAVPLAVVATVLVV</sequence>
<evidence type="ECO:0000256" key="5">
    <source>
        <dbReference type="ARBA" id="ARBA00022475"/>
    </source>
</evidence>
<dbReference type="GO" id="GO:0046685">
    <property type="term" value="P:response to arsenic-containing substance"/>
    <property type="evidence" value="ECO:0007669"/>
    <property type="project" value="UniProtKB-KW"/>
</dbReference>
<comment type="similarity">
    <text evidence="2">Belongs to the ArsB family.</text>
</comment>
<keyword evidence="9 10" id="KW-0472">Membrane</keyword>
<evidence type="ECO:0000256" key="3">
    <source>
        <dbReference type="ARBA" id="ARBA00009843"/>
    </source>
</evidence>
<dbReference type="RefSeq" id="WP_182501099.1">
    <property type="nucleotide sequence ID" value="NZ_BAAAHR010000002.1"/>
</dbReference>
<feature type="transmembrane region" description="Helical" evidence="10">
    <location>
        <begin position="36"/>
        <end position="61"/>
    </location>
</feature>
<feature type="transmembrane region" description="Helical" evidence="10">
    <location>
        <begin position="153"/>
        <end position="176"/>
    </location>
</feature>
<comment type="caution">
    <text evidence="12">The sequence shown here is derived from an EMBL/GenBank/DDBJ whole genome shotgun (WGS) entry which is preliminary data.</text>
</comment>
<dbReference type="GO" id="GO:0015105">
    <property type="term" value="F:arsenite transmembrane transporter activity"/>
    <property type="evidence" value="ECO:0007669"/>
    <property type="project" value="InterPro"/>
</dbReference>
<evidence type="ECO:0000256" key="8">
    <source>
        <dbReference type="ARBA" id="ARBA00022989"/>
    </source>
</evidence>
<keyword evidence="8 10" id="KW-1133">Transmembrane helix</keyword>
<comment type="subcellular location">
    <subcellularLocation>
        <location evidence="1">Cell membrane</location>
        <topology evidence="1">Multi-pass membrane protein</topology>
    </subcellularLocation>
</comment>
<feature type="transmembrane region" description="Helical" evidence="10">
    <location>
        <begin position="197"/>
        <end position="215"/>
    </location>
</feature>
<evidence type="ECO:0000256" key="7">
    <source>
        <dbReference type="ARBA" id="ARBA00022849"/>
    </source>
</evidence>
<organism evidence="12 13">
    <name type="scientific">Frigoribacterium faeni</name>
    <dbReference type="NCBI Taxonomy" id="145483"/>
    <lineage>
        <taxon>Bacteria</taxon>
        <taxon>Bacillati</taxon>
        <taxon>Actinomycetota</taxon>
        <taxon>Actinomycetes</taxon>
        <taxon>Micrococcales</taxon>
        <taxon>Microbacteriaceae</taxon>
        <taxon>Frigoribacterium</taxon>
    </lineage>
</organism>
<dbReference type="PANTHER" id="PTHR43302">
    <property type="entry name" value="TRANSPORTER ARSB-RELATED"/>
    <property type="match status" value="1"/>
</dbReference>
<dbReference type="PRINTS" id="PR00758">
    <property type="entry name" value="ARSENICPUMP"/>
</dbReference>
<dbReference type="InterPro" id="IPR000802">
    <property type="entry name" value="Arsenical_pump_ArsB"/>
</dbReference>
<evidence type="ECO:0000313" key="13">
    <source>
        <dbReference type="Proteomes" id="UP000522688"/>
    </source>
</evidence>
<dbReference type="Pfam" id="PF03600">
    <property type="entry name" value="CitMHS"/>
    <property type="match status" value="1"/>
</dbReference>
<comment type="similarity">
    <text evidence="3">Belongs to the CitM (TC 2.A.11) transporter family.</text>
</comment>
<dbReference type="AlphaFoldDB" id="A0A7W3JGG1"/>
<keyword evidence="6 10" id="KW-0812">Transmembrane</keyword>
<dbReference type="Proteomes" id="UP000522688">
    <property type="component" value="Unassembled WGS sequence"/>
</dbReference>
<keyword evidence="4" id="KW-0813">Transport</keyword>
<dbReference type="EMBL" id="JACGWW010000001">
    <property type="protein sequence ID" value="MBA8812344.1"/>
    <property type="molecule type" value="Genomic_DNA"/>
</dbReference>
<evidence type="ECO:0000259" key="11">
    <source>
        <dbReference type="Pfam" id="PF03600"/>
    </source>
</evidence>
<evidence type="ECO:0000256" key="1">
    <source>
        <dbReference type="ARBA" id="ARBA00004651"/>
    </source>
</evidence>
<protein>
    <submittedName>
        <fullName evidence="12">Na+/H+ antiporter NhaD/arsenite permease-like protein</fullName>
    </submittedName>
</protein>
<evidence type="ECO:0000313" key="12">
    <source>
        <dbReference type="EMBL" id="MBA8812344.1"/>
    </source>
</evidence>
<dbReference type="InterPro" id="IPR004680">
    <property type="entry name" value="Cit_transptr-like_dom"/>
</dbReference>
<reference evidence="12 13" key="1">
    <citation type="submission" date="2020-07" db="EMBL/GenBank/DDBJ databases">
        <title>Sequencing the genomes of 1000 actinobacteria strains.</title>
        <authorList>
            <person name="Klenk H.-P."/>
        </authorList>
    </citation>
    <scope>NUCLEOTIDE SEQUENCE [LARGE SCALE GENOMIC DNA]</scope>
    <source>
        <strain evidence="12 13">DSM 10309</strain>
    </source>
</reference>
<feature type="transmembrane region" description="Helical" evidence="10">
    <location>
        <begin position="321"/>
        <end position="346"/>
    </location>
</feature>
<proteinExistence type="inferred from homology"/>
<feature type="transmembrane region" description="Helical" evidence="10">
    <location>
        <begin position="73"/>
        <end position="93"/>
    </location>
</feature>
<evidence type="ECO:0000256" key="4">
    <source>
        <dbReference type="ARBA" id="ARBA00022448"/>
    </source>
</evidence>
<accession>A0A7W3JGG1</accession>
<feature type="domain" description="Citrate transporter-like" evidence="11">
    <location>
        <begin position="8"/>
        <end position="315"/>
    </location>
</feature>
<keyword evidence="7" id="KW-0059">Arsenical resistance</keyword>
<feature type="transmembrane region" description="Helical" evidence="10">
    <location>
        <begin position="358"/>
        <end position="383"/>
    </location>
</feature>
<gene>
    <name evidence="12" type="ORF">FB463_000568</name>
</gene>
<dbReference type="GO" id="GO:0005886">
    <property type="term" value="C:plasma membrane"/>
    <property type="evidence" value="ECO:0007669"/>
    <property type="project" value="UniProtKB-SubCell"/>
</dbReference>
<keyword evidence="5" id="KW-1003">Cell membrane</keyword>
<evidence type="ECO:0000256" key="9">
    <source>
        <dbReference type="ARBA" id="ARBA00023136"/>
    </source>
</evidence>
<feature type="transmembrane region" description="Helical" evidence="10">
    <location>
        <begin position="221"/>
        <end position="238"/>
    </location>
</feature>